<comment type="caution">
    <text evidence="2">The sequence shown here is derived from an EMBL/GenBank/DDBJ whole genome shotgun (WGS) entry which is preliminary data.</text>
</comment>
<feature type="region of interest" description="Disordered" evidence="1">
    <location>
        <begin position="662"/>
        <end position="925"/>
    </location>
</feature>
<feature type="region of interest" description="Disordered" evidence="1">
    <location>
        <begin position="521"/>
        <end position="579"/>
    </location>
</feature>
<feature type="compositionally biased region" description="Low complexity" evidence="1">
    <location>
        <begin position="182"/>
        <end position="193"/>
    </location>
</feature>
<dbReference type="EMBL" id="JARJLG010000055">
    <property type="protein sequence ID" value="KAJ7758443.1"/>
    <property type="molecule type" value="Genomic_DNA"/>
</dbReference>
<dbReference type="AlphaFoldDB" id="A0AAD7NFD2"/>
<reference evidence="2" key="1">
    <citation type="submission" date="2023-03" db="EMBL/GenBank/DDBJ databases">
        <title>Massive genome expansion in bonnet fungi (Mycena s.s.) driven by repeated elements and novel gene families across ecological guilds.</title>
        <authorList>
            <consortium name="Lawrence Berkeley National Laboratory"/>
            <person name="Harder C.B."/>
            <person name="Miyauchi S."/>
            <person name="Viragh M."/>
            <person name="Kuo A."/>
            <person name="Thoen E."/>
            <person name="Andreopoulos B."/>
            <person name="Lu D."/>
            <person name="Skrede I."/>
            <person name="Drula E."/>
            <person name="Henrissat B."/>
            <person name="Morin E."/>
            <person name="Kohler A."/>
            <person name="Barry K."/>
            <person name="LaButti K."/>
            <person name="Morin E."/>
            <person name="Salamov A."/>
            <person name="Lipzen A."/>
            <person name="Mereny Z."/>
            <person name="Hegedus B."/>
            <person name="Baldrian P."/>
            <person name="Stursova M."/>
            <person name="Weitz H."/>
            <person name="Taylor A."/>
            <person name="Grigoriev I.V."/>
            <person name="Nagy L.G."/>
            <person name="Martin F."/>
            <person name="Kauserud H."/>
        </authorList>
    </citation>
    <scope>NUCLEOTIDE SEQUENCE</scope>
    <source>
        <strain evidence="2">CBHHK188m</strain>
    </source>
</reference>
<gene>
    <name evidence="2" type="ORF">DFH07DRAFT_958289</name>
</gene>
<protein>
    <submittedName>
        <fullName evidence="2">Uncharacterized protein</fullName>
    </submittedName>
</protein>
<evidence type="ECO:0000313" key="3">
    <source>
        <dbReference type="Proteomes" id="UP001215280"/>
    </source>
</evidence>
<accession>A0AAD7NFD2</accession>
<evidence type="ECO:0000256" key="1">
    <source>
        <dbReference type="SAM" id="MobiDB-lite"/>
    </source>
</evidence>
<feature type="region of interest" description="Disordered" evidence="1">
    <location>
        <begin position="142"/>
        <end position="219"/>
    </location>
</feature>
<feature type="compositionally biased region" description="Gly residues" evidence="1">
    <location>
        <begin position="742"/>
        <end position="754"/>
    </location>
</feature>
<feature type="compositionally biased region" description="Pro residues" evidence="1">
    <location>
        <begin position="709"/>
        <end position="718"/>
    </location>
</feature>
<feature type="compositionally biased region" description="Low complexity" evidence="1">
    <location>
        <begin position="165"/>
        <end position="174"/>
    </location>
</feature>
<feature type="compositionally biased region" description="Polar residues" evidence="1">
    <location>
        <begin position="662"/>
        <end position="677"/>
    </location>
</feature>
<organism evidence="2 3">
    <name type="scientific">Mycena maculata</name>
    <dbReference type="NCBI Taxonomy" id="230809"/>
    <lineage>
        <taxon>Eukaryota</taxon>
        <taxon>Fungi</taxon>
        <taxon>Dikarya</taxon>
        <taxon>Basidiomycota</taxon>
        <taxon>Agaricomycotina</taxon>
        <taxon>Agaricomycetes</taxon>
        <taxon>Agaricomycetidae</taxon>
        <taxon>Agaricales</taxon>
        <taxon>Marasmiineae</taxon>
        <taxon>Mycenaceae</taxon>
        <taxon>Mycena</taxon>
    </lineage>
</organism>
<proteinExistence type="predicted"/>
<keyword evidence="3" id="KW-1185">Reference proteome</keyword>
<feature type="region of interest" description="Disordered" evidence="1">
    <location>
        <begin position="60"/>
        <end position="82"/>
    </location>
</feature>
<feature type="compositionally biased region" description="Polar residues" evidence="1">
    <location>
        <begin position="522"/>
        <end position="531"/>
    </location>
</feature>
<feature type="compositionally biased region" description="Low complexity" evidence="1">
    <location>
        <begin position="146"/>
        <end position="156"/>
    </location>
</feature>
<feature type="compositionally biased region" description="Basic and acidic residues" evidence="1">
    <location>
        <begin position="866"/>
        <end position="884"/>
    </location>
</feature>
<name>A0AAD7NFD2_9AGAR</name>
<feature type="region of interest" description="Disordered" evidence="1">
    <location>
        <begin position="353"/>
        <end position="419"/>
    </location>
</feature>
<evidence type="ECO:0000313" key="2">
    <source>
        <dbReference type="EMBL" id="KAJ7758443.1"/>
    </source>
</evidence>
<dbReference type="Proteomes" id="UP001215280">
    <property type="component" value="Unassembled WGS sequence"/>
</dbReference>
<feature type="compositionally biased region" description="Basic and acidic residues" evidence="1">
    <location>
        <begin position="800"/>
        <end position="811"/>
    </location>
</feature>
<sequence>MPRGRKTKFRPDQTQFLEDNFQKYKANQRLTKLPKFWQDTEALFFGKWPEEDELGIVVVPDDGSAEGVPKMSDEDATRLGTSTKARRLQIRAWYNNQDQKRKRAGAGVNKAGDLAVKLFQKNRSRRRKLQEVEIYQQRNPEKVKATVKAAQVQAAKKTTKKHKTSSSSNNNDSRSSSDDDSSSSSDYDSSSSSSDDDSDDKGEAGTQPGRSIAEKKGPSPCAIAMSLRREVTQKLFDAESAEERSKVQQLYEDQLIRCSVGNDLAKDISERTPQEIQNAIEEFIGEFHACIERLTGWTGMTLLGGPMPEEGGHIATKSLPKSLPIWDDLLKATGQWLKTCNNRDVRKSRALIPAEPTEASSHNAGAAAPTGTTEDDAVEPLSAPAKSTKGKGKAGGQKTPTARQVSASRARAEKGNRVPDAVTAVQLLGDPDVPTPSDFPSDTADESFGEPDALAFVDFAITDSAYDDTASVLGMPPPGLGFPDQAPPQALQGWMVDTPGDENGAGLTPEEIDDIPIDPFLTTPQASSSSIRGAPPLPARSEAASGAGDSPLVRAFGLSHPPPSQGTRHSPTVHPAAWTPRAPVSMDTVTPFEAWTPRAPVSMDTVTPFEGLHHAQNSSPLRPGLTPYNAPVTTLGTQRAMTSSPLARSVILASSTLTWPAPAAQSTVAPTTPTAHDSITPGRPILGASSSPTRNPSAPAPGSADLLIVPPPVPPPLTAPLSANNFLQSRPMCKPPMAPRSGGRGAPRGRGGGRGGKKRGGAADHPPGAFLQTYDDDGNIVPLPLGTQVEGVPSSRRKQIRDMEKERDGRGDTATGSSNAAPSTPLHLRNPDGTSDLLVTGSRPPNPRPEDIIRSKRVRKPAASREMPEPLTKDTKQKLDDAALAKKLQKSTTDMEKNTASKKRARADGKGDENAAPAKRRKTRA</sequence>